<gene>
    <name evidence="1" type="ORF">DNF11_3187</name>
</gene>
<evidence type="ECO:0000313" key="2">
    <source>
        <dbReference type="Proteomes" id="UP000269793"/>
    </source>
</evidence>
<dbReference type="EMBL" id="CP033153">
    <property type="protein sequence ID" value="AYO44137.1"/>
    <property type="molecule type" value="Genomic_DNA"/>
</dbReference>
<protein>
    <submittedName>
        <fullName evidence="1">Uncharacterized protein</fullName>
    </submittedName>
</protein>
<dbReference type="Proteomes" id="UP000269793">
    <property type="component" value="Chromosome VI"/>
</dbReference>
<reference evidence="1 2" key="1">
    <citation type="submission" date="2018-10" db="EMBL/GenBank/DDBJ databases">
        <title>Complete genome sequence of Malassezia restricta CBS 7877.</title>
        <authorList>
            <person name="Morand S.C."/>
            <person name="Bertignac M."/>
            <person name="Iltis A."/>
            <person name="Kolder I."/>
            <person name="Pirovano W."/>
            <person name="Jourdain R."/>
            <person name="Clavaud C."/>
        </authorList>
    </citation>
    <scope>NUCLEOTIDE SEQUENCE [LARGE SCALE GENOMIC DNA]</scope>
    <source>
        <strain evidence="1 2">CBS 7877</strain>
    </source>
</reference>
<name>A0A3G2SCE2_MALR7</name>
<dbReference type="VEuPathDB" id="FungiDB:DNF11_3187"/>
<dbReference type="OrthoDB" id="3339789at2759"/>
<accession>A0A3G2SCE2</accession>
<sequence>MHTTLRLCVSRRAQRLMRRAKDENMRHAVSLYHLTPSFYPTNVSGDKDPVLENEVTESILGPFYNGRSGRPFVQFTTVHELLLRQRREHLHNRRDTMGEMTDMYESTVLPGSLSHASMLQDSTNARSHFVKQPASYPTRRARDTAGHGDLYAMDELSVRSAQVRDALYGTVAGELPGLEIVREHERAWDAEKESS</sequence>
<organism evidence="1 2">
    <name type="scientific">Malassezia restricta (strain ATCC 96810 / NBRC 103918 / CBS 7877)</name>
    <name type="common">Seborrheic dermatitis infection agent</name>
    <dbReference type="NCBI Taxonomy" id="425264"/>
    <lineage>
        <taxon>Eukaryota</taxon>
        <taxon>Fungi</taxon>
        <taxon>Dikarya</taxon>
        <taxon>Basidiomycota</taxon>
        <taxon>Ustilaginomycotina</taxon>
        <taxon>Malasseziomycetes</taxon>
        <taxon>Malasseziales</taxon>
        <taxon>Malasseziaceae</taxon>
        <taxon>Malassezia</taxon>
    </lineage>
</organism>
<dbReference type="AlphaFoldDB" id="A0A3G2SCE2"/>
<evidence type="ECO:0000313" key="1">
    <source>
        <dbReference type="EMBL" id="AYO44137.1"/>
    </source>
</evidence>
<keyword evidence="2" id="KW-1185">Reference proteome</keyword>
<proteinExistence type="predicted"/>